<dbReference type="HOGENOM" id="CLU_1636486_0_0_1"/>
<name>A0A0C9TD24_SPHS4</name>
<dbReference type="OrthoDB" id="2757422at2759"/>
<dbReference type="EMBL" id="KN837347">
    <property type="protein sequence ID" value="KIJ27103.1"/>
    <property type="molecule type" value="Genomic_DNA"/>
</dbReference>
<gene>
    <name evidence="1" type="ORF">M422DRAFT_37953</name>
</gene>
<proteinExistence type="predicted"/>
<reference evidence="1 2" key="1">
    <citation type="submission" date="2014-06" db="EMBL/GenBank/DDBJ databases">
        <title>Evolutionary Origins and Diversification of the Mycorrhizal Mutualists.</title>
        <authorList>
            <consortium name="DOE Joint Genome Institute"/>
            <consortium name="Mycorrhizal Genomics Consortium"/>
            <person name="Kohler A."/>
            <person name="Kuo A."/>
            <person name="Nagy L.G."/>
            <person name="Floudas D."/>
            <person name="Copeland A."/>
            <person name="Barry K.W."/>
            <person name="Cichocki N."/>
            <person name="Veneault-Fourrey C."/>
            <person name="LaButti K."/>
            <person name="Lindquist E.A."/>
            <person name="Lipzen A."/>
            <person name="Lundell T."/>
            <person name="Morin E."/>
            <person name="Murat C."/>
            <person name="Riley R."/>
            <person name="Ohm R."/>
            <person name="Sun H."/>
            <person name="Tunlid A."/>
            <person name="Henrissat B."/>
            <person name="Grigoriev I.V."/>
            <person name="Hibbett D.S."/>
            <person name="Martin F."/>
        </authorList>
    </citation>
    <scope>NUCLEOTIDE SEQUENCE [LARGE SCALE GENOMIC DNA]</scope>
    <source>
        <strain evidence="1 2">SS14</strain>
    </source>
</reference>
<dbReference type="Proteomes" id="UP000054279">
    <property type="component" value="Unassembled WGS sequence"/>
</dbReference>
<evidence type="ECO:0000313" key="1">
    <source>
        <dbReference type="EMBL" id="KIJ27103.1"/>
    </source>
</evidence>
<sequence>MDFNQGTVQSLIQGGEAQTWTRHPTLYLADGSAVLRCNKTLFRFYACSLEKNLDVFRDMLALGEHQPVDAEMYDGCPLVFLSDSLDDVECLLLALLQFNYVPDFQNAMPFKAAVTLLRLSSKYAMDVLRTSMVERFSALYPHDFTAFHSIMMPLKSRCTAKN</sequence>
<evidence type="ECO:0000313" key="2">
    <source>
        <dbReference type="Proteomes" id="UP000054279"/>
    </source>
</evidence>
<evidence type="ECO:0008006" key="3">
    <source>
        <dbReference type="Google" id="ProtNLM"/>
    </source>
</evidence>
<organism evidence="1 2">
    <name type="scientific">Sphaerobolus stellatus (strain SS14)</name>
    <dbReference type="NCBI Taxonomy" id="990650"/>
    <lineage>
        <taxon>Eukaryota</taxon>
        <taxon>Fungi</taxon>
        <taxon>Dikarya</taxon>
        <taxon>Basidiomycota</taxon>
        <taxon>Agaricomycotina</taxon>
        <taxon>Agaricomycetes</taxon>
        <taxon>Phallomycetidae</taxon>
        <taxon>Geastrales</taxon>
        <taxon>Sphaerobolaceae</taxon>
        <taxon>Sphaerobolus</taxon>
    </lineage>
</organism>
<keyword evidence="2" id="KW-1185">Reference proteome</keyword>
<dbReference type="AlphaFoldDB" id="A0A0C9TD24"/>
<accession>A0A0C9TD24</accession>
<protein>
    <recommendedName>
        <fullName evidence="3">BTB domain-containing protein</fullName>
    </recommendedName>
</protein>